<reference evidence="3 4" key="1">
    <citation type="submission" date="2014-04" db="EMBL/GenBank/DDBJ databases">
        <title>Evolutionary Origins and Diversification of the Mycorrhizal Mutualists.</title>
        <authorList>
            <consortium name="DOE Joint Genome Institute"/>
            <consortium name="Mycorrhizal Genomics Consortium"/>
            <person name="Kohler A."/>
            <person name="Kuo A."/>
            <person name="Nagy L.G."/>
            <person name="Floudas D."/>
            <person name="Copeland A."/>
            <person name="Barry K.W."/>
            <person name="Cichocki N."/>
            <person name="Veneault-Fourrey C."/>
            <person name="LaButti K."/>
            <person name="Lindquist E.A."/>
            <person name="Lipzen A."/>
            <person name="Lundell T."/>
            <person name="Morin E."/>
            <person name="Murat C."/>
            <person name="Riley R."/>
            <person name="Ohm R."/>
            <person name="Sun H."/>
            <person name="Tunlid A."/>
            <person name="Henrissat B."/>
            <person name="Grigoriev I.V."/>
            <person name="Hibbett D.S."/>
            <person name="Martin F."/>
        </authorList>
    </citation>
    <scope>NUCLEOTIDE SEQUENCE [LARGE SCALE GENOMIC DNA]</scope>
    <source>
        <strain evidence="3 4">Koide BX008</strain>
    </source>
</reference>
<dbReference type="InterPro" id="IPR056884">
    <property type="entry name" value="NPHP3-like_N"/>
</dbReference>
<feature type="non-terminal residue" evidence="3">
    <location>
        <position position="1"/>
    </location>
</feature>
<dbReference type="AlphaFoldDB" id="A0A0C2W0F6"/>
<dbReference type="Proteomes" id="UP000054549">
    <property type="component" value="Unassembled WGS sequence"/>
</dbReference>
<dbReference type="HOGENOM" id="CLU_3055818_0_0_1"/>
<gene>
    <name evidence="3" type="ORF">M378DRAFT_58427</name>
</gene>
<keyword evidence="4" id="KW-1185">Reference proteome</keyword>
<sequence length="54" mass="6011">KVLDVISDWIDDLYPPQCIMWLNGPAGAGKSAIAQIIAERYQGTTADWQRLSFS</sequence>
<feature type="non-terminal residue" evidence="3">
    <location>
        <position position="54"/>
    </location>
</feature>
<dbReference type="EMBL" id="KN818699">
    <property type="protein sequence ID" value="KIL54567.1"/>
    <property type="molecule type" value="Genomic_DNA"/>
</dbReference>
<proteinExistence type="predicted"/>
<dbReference type="InParanoid" id="A0A0C2W0F6"/>
<organism evidence="3 4">
    <name type="scientific">Amanita muscaria (strain Koide BX008)</name>
    <dbReference type="NCBI Taxonomy" id="946122"/>
    <lineage>
        <taxon>Eukaryota</taxon>
        <taxon>Fungi</taxon>
        <taxon>Dikarya</taxon>
        <taxon>Basidiomycota</taxon>
        <taxon>Agaricomycotina</taxon>
        <taxon>Agaricomycetes</taxon>
        <taxon>Agaricomycetidae</taxon>
        <taxon>Agaricales</taxon>
        <taxon>Pluteineae</taxon>
        <taxon>Amanitaceae</taxon>
        <taxon>Amanita</taxon>
    </lineage>
</organism>
<evidence type="ECO:0000259" key="2">
    <source>
        <dbReference type="Pfam" id="PF24883"/>
    </source>
</evidence>
<accession>A0A0C2W0F6</accession>
<evidence type="ECO:0000313" key="3">
    <source>
        <dbReference type="EMBL" id="KIL54567.1"/>
    </source>
</evidence>
<dbReference type="SUPFAM" id="SSF52540">
    <property type="entry name" value="P-loop containing nucleoside triphosphate hydrolases"/>
    <property type="match status" value="1"/>
</dbReference>
<dbReference type="Pfam" id="PF24883">
    <property type="entry name" value="NPHP3_N"/>
    <property type="match status" value="1"/>
</dbReference>
<dbReference type="InterPro" id="IPR027417">
    <property type="entry name" value="P-loop_NTPase"/>
</dbReference>
<name>A0A0C2W0F6_AMAMK</name>
<evidence type="ECO:0000313" key="4">
    <source>
        <dbReference type="Proteomes" id="UP000054549"/>
    </source>
</evidence>
<keyword evidence="1" id="KW-0677">Repeat</keyword>
<protein>
    <recommendedName>
        <fullName evidence="2">Nephrocystin 3-like N-terminal domain-containing protein</fullName>
    </recommendedName>
</protein>
<feature type="domain" description="Nephrocystin 3-like N-terminal" evidence="2">
    <location>
        <begin position="6"/>
        <end position="46"/>
    </location>
</feature>
<evidence type="ECO:0000256" key="1">
    <source>
        <dbReference type="ARBA" id="ARBA00022737"/>
    </source>
</evidence>
<dbReference type="OrthoDB" id="2928561at2759"/>
<dbReference type="Gene3D" id="3.40.50.300">
    <property type="entry name" value="P-loop containing nucleotide triphosphate hydrolases"/>
    <property type="match status" value="1"/>
</dbReference>